<evidence type="ECO:0000313" key="2">
    <source>
        <dbReference type="EMBL" id="MFD1782715.1"/>
    </source>
</evidence>
<sequence>MPLSAGMQWGRVDWEKGLIEEPKPTRWTTTETLRLFPAGARHMVTLMWRGGSGYGAGGDFLCWYVDLAEPWRKAGGGVVTFDRSLDIVIGPDRRWRWKDEDHFAWIQDFGWITAEEAAVLRAEGEQVIALAEAGEPPFDESWLSWTPDPAWAVPELPQDWARVP</sequence>
<dbReference type="InterPro" id="IPR035930">
    <property type="entry name" value="FomD-like_sf"/>
</dbReference>
<proteinExistence type="predicted"/>
<protein>
    <submittedName>
        <fullName evidence="2">DUF402 domain-containing protein</fullName>
    </submittedName>
</protein>
<dbReference type="EMBL" id="JBHUEY010000001">
    <property type="protein sequence ID" value="MFD1782715.1"/>
    <property type="molecule type" value="Genomic_DNA"/>
</dbReference>
<name>A0ABW4MXW6_9CAUL</name>
<dbReference type="RefSeq" id="WP_377282389.1">
    <property type="nucleotide sequence ID" value="NZ_JBHRSI010000006.1"/>
</dbReference>
<evidence type="ECO:0000259" key="1">
    <source>
        <dbReference type="Pfam" id="PF04167"/>
    </source>
</evidence>
<reference evidence="3" key="1">
    <citation type="journal article" date="2019" name="Int. J. Syst. Evol. Microbiol.">
        <title>The Global Catalogue of Microorganisms (GCM) 10K type strain sequencing project: providing services to taxonomists for standard genome sequencing and annotation.</title>
        <authorList>
            <consortium name="The Broad Institute Genomics Platform"/>
            <consortium name="The Broad Institute Genome Sequencing Center for Infectious Disease"/>
            <person name="Wu L."/>
            <person name="Ma J."/>
        </authorList>
    </citation>
    <scope>NUCLEOTIDE SEQUENCE [LARGE SCALE GENOMIC DNA]</scope>
    <source>
        <strain evidence="3">DFY28</strain>
    </source>
</reference>
<comment type="caution">
    <text evidence="2">The sequence shown here is derived from an EMBL/GenBank/DDBJ whole genome shotgun (WGS) entry which is preliminary data.</text>
</comment>
<dbReference type="Pfam" id="PF04167">
    <property type="entry name" value="DUF402"/>
    <property type="match status" value="1"/>
</dbReference>
<organism evidence="2 3">
    <name type="scientific">Phenylobacterium terrae</name>
    <dbReference type="NCBI Taxonomy" id="2665495"/>
    <lineage>
        <taxon>Bacteria</taxon>
        <taxon>Pseudomonadati</taxon>
        <taxon>Pseudomonadota</taxon>
        <taxon>Alphaproteobacteria</taxon>
        <taxon>Caulobacterales</taxon>
        <taxon>Caulobacteraceae</taxon>
        <taxon>Phenylobacterium</taxon>
    </lineage>
</organism>
<dbReference type="InterPro" id="IPR007295">
    <property type="entry name" value="DUF402"/>
</dbReference>
<accession>A0ABW4MXW6</accession>
<keyword evidence="3" id="KW-1185">Reference proteome</keyword>
<dbReference type="SUPFAM" id="SSF159234">
    <property type="entry name" value="FomD-like"/>
    <property type="match status" value="1"/>
</dbReference>
<dbReference type="Proteomes" id="UP001597237">
    <property type="component" value="Unassembled WGS sequence"/>
</dbReference>
<feature type="domain" description="DUF402" evidence="1">
    <location>
        <begin position="24"/>
        <end position="135"/>
    </location>
</feature>
<gene>
    <name evidence="2" type="ORF">ACFSC0_04860</name>
</gene>
<evidence type="ECO:0000313" key="3">
    <source>
        <dbReference type="Proteomes" id="UP001597237"/>
    </source>
</evidence>
<dbReference type="Gene3D" id="2.40.380.10">
    <property type="entry name" value="FomD-like"/>
    <property type="match status" value="1"/>
</dbReference>